<dbReference type="EMBL" id="JABDJR010000038">
    <property type="protein sequence ID" value="NNF05335.1"/>
    <property type="molecule type" value="Genomic_DNA"/>
</dbReference>
<reference evidence="1 2" key="1">
    <citation type="submission" date="2020-03" db="EMBL/GenBank/DDBJ databases">
        <title>Metabolic flexibility allows generalist bacteria to become dominant in a frequently disturbed ecosystem.</title>
        <authorList>
            <person name="Chen Y.-J."/>
            <person name="Leung P.M."/>
            <person name="Bay S.K."/>
            <person name="Hugenholtz P."/>
            <person name="Kessler A.J."/>
            <person name="Shelley G."/>
            <person name="Waite D.W."/>
            <person name="Cook P.L."/>
            <person name="Greening C."/>
        </authorList>
    </citation>
    <scope>NUCLEOTIDE SEQUENCE [LARGE SCALE GENOMIC DNA]</scope>
    <source>
        <strain evidence="1">SS_bin_28</strain>
    </source>
</reference>
<name>A0A7Y2E616_UNCEI</name>
<protein>
    <recommendedName>
        <fullName evidence="3">Cellobiose phosphorylase</fullName>
    </recommendedName>
</protein>
<dbReference type="AlphaFoldDB" id="A0A7Y2E616"/>
<organism evidence="1 2">
    <name type="scientific">Eiseniibacteriota bacterium</name>
    <dbReference type="NCBI Taxonomy" id="2212470"/>
    <lineage>
        <taxon>Bacteria</taxon>
        <taxon>Candidatus Eiseniibacteriota</taxon>
    </lineage>
</organism>
<gene>
    <name evidence="1" type="ORF">HKN21_01110</name>
</gene>
<feature type="non-terminal residue" evidence="1">
    <location>
        <position position="1"/>
    </location>
</feature>
<comment type="caution">
    <text evidence="1">The sequence shown here is derived from an EMBL/GenBank/DDBJ whole genome shotgun (WGS) entry which is preliminary data.</text>
</comment>
<dbReference type="Proteomes" id="UP000547674">
    <property type="component" value="Unassembled WGS sequence"/>
</dbReference>
<sequence>DPFFMSVASDTDCWMFLTSRGGLTAGRIDAERSLFPYETVDKLQHGHFHTGPQTVIRLAGNLEEHWEPLNPHFDGSSRYVRNIYKSTLGNWIVFEETHVEWNLRFRYDWRACERFGWVRTVHVENLGEGRVQIDVLDGIRNILPFGAPLALYQSTSSLVDAYKQVDGDPASTLASFSLTSKILDRAEAAEELRTNLVWSAGLPKARRLFAASTPHEFKRGERLESEGILKGQPGNYYLTDTLSISPGSSAKWYYACNVGQSHTEVAALQRVLQSGVDLGKELEKELKEAGQNLRQNIASSDGLQLTGDERASSHHMANVLFNNMRGGVFFANDTVVTADFIDFLWTRNRTVHAKQQTELGKLAPTIPLSKIRAMAEASKDPQFLRLVMEYLPIGFGRRHGDPSRPWNRFAIHLKNEDGTPSLRYQGNWRDIFQNWEALAVSFPTFLSHFIAKFVNASTIDGFNPYRVTRDGIDWEVEEPDDPWSFIGYWGDHQIIYLLKFLEAQSRVFPEELREFLHRPLFSYAAVPYRIKGYDDIVADPKRTISFDDQLAETVASRESKLGTDGRLLQAKDGSVYLAPLLEKLLVPVLSKLSNFVPGGGIWLNTQRPEWNDANNALVGNGISMVTLGYLRRYVQFLLDELASLPQESIEISLEVKTWLSGLEKTYRAYGADMLAVHRNDTIRRDFLDAISGTFEQYRNAVYAKGFSGQEPCHVKDVVSFLSTVLPYLETTLEMNRREDGLYHAYNLLDVSPESSDAKIEHLYLMLEGQVSALSSGAVQPSEALAMLHKMEQSPLFTEREGSYLLYPERELSSFFDRNKVPSKEVEANPLLKRLLEDRNPALLVQDAAGTYRFNPDFSTTDDLDHALHALGQVKELQNLVETSADEVRELFELVFRHRSYTGRSGTMYGYEGLGCIYWHMVAKALLAVQEVAFKAWTDSDAPTANGLIEAYYRLRKGLGFEKTAEAFGAFPLDPYSHTPPQGGARQPGMTGQVKEEILTRFGELGVRVESGQICFAPWMLRESEFLTEPDVFECILFDGASSLVKLDKGSLGFTYGQVPIVYVKGETPRIRVVEHSGQTTEHEGTKCPPSVSQDVFARTGKTARIEVEIPAQLLR</sequence>
<evidence type="ECO:0000313" key="2">
    <source>
        <dbReference type="Proteomes" id="UP000547674"/>
    </source>
</evidence>
<evidence type="ECO:0008006" key="3">
    <source>
        <dbReference type="Google" id="ProtNLM"/>
    </source>
</evidence>
<proteinExistence type="predicted"/>
<evidence type="ECO:0000313" key="1">
    <source>
        <dbReference type="EMBL" id="NNF05335.1"/>
    </source>
</evidence>
<accession>A0A7Y2E616</accession>